<dbReference type="InterPro" id="IPR036515">
    <property type="entry name" value="Transposase_17_sf"/>
</dbReference>
<sequence length="215" mass="25977">MERLCFFEDGEFYHLYNRGVDKRIIFKQPSDYRRFLKLMYACNSSQPVVYRDLEHLPFGKIDRGYKLISIGAYCLMPNHFHILIRQDVEGGISVFMKKLLTGYSMYFNKKYNRTGVLFQSRFRSQWAGEDSYLEYLYAYIHLNPVRKLLDQNKLDEARISIQNNNYSSYEDYLGSTREESIILDRENFPDYFNKVKDFSDFIDDWFKYNEYYTIS</sequence>
<dbReference type="Pfam" id="PF01797">
    <property type="entry name" value="Y1_Tnp"/>
    <property type="match status" value="1"/>
</dbReference>
<dbReference type="SMART" id="SM01321">
    <property type="entry name" value="Y1_Tnp"/>
    <property type="match status" value="1"/>
</dbReference>
<comment type="caution">
    <text evidence="2">The sequence shown here is derived from an EMBL/GenBank/DDBJ whole genome shotgun (WGS) entry which is preliminary data.</text>
</comment>
<dbReference type="GO" id="GO:0003677">
    <property type="term" value="F:DNA binding"/>
    <property type="evidence" value="ECO:0007669"/>
    <property type="project" value="InterPro"/>
</dbReference>
<proteinExistence type="predicted"/>
<dbReference type="InterPro" id="IPR002686">
    <property type="entry name" value="Transposase_17"/>
</dbReference>
<dbReference type="SUPFAM" id="SSF143422">
    <property type="entry name" value="Transposase IS200-like"/>
    <property type="match status" value="1"/>
</dbReference>
<evidence type="ECO:0000313" key="2">
    <source>
        <dbReference type="EMBL" id="OHA59320.1"/>
    </source>
</evidence>
<evidence type="ECO:0000259" key="1">
    <source>
        <dbReference type="SMART" id="SM01321"/>
    </source>
</evidence>
<dbReference type="EMBL" id="MHTK01000007">
    <property type="protein sequence ID" value="OHA59320.1"/>
    <property type="molecule type" value="Genomic_DNA"/>
</dbReference>
<organism evidence="2 3">
    <name type="scientific">Candidatus Vogelbacteria bacterium RIFOXYD1_FULL_46_19</name>
    <dbReference type="NCBI Taxonomy" id="1802439"/>
    <lineage>
        <taxon>Bacteria</taxon>
        <taxon>Candidatus Vogeliibacteriota</taxon>
    </lineage>
</organism>
<dbReference type="GO" id="GO:0006313">
    <property type="term" value="P:DNA transposition"/>
    <property type="evidence" value="ECO:0007669"/>
    <property type="project" value="InterPro"/>
</dbReference>
<evidence type="ECO:0000313" key="3">
    <source>
        <dbReference type="Proteomes" id="UP000177838"/>
    </source>
</evidence>
<dbReference type="AlphaFoldDB" id="A0A1G2QFD0"/>
<feature type="domain" description="Transposase IS200-like" evidence="1">
    <location>
        <begin position="8"/>
        <end position="143"/>
    </location>
</feature>
<name>A0A1G2QFD0_9BACT</name>
<dbReference type="PANTHER" id="PTHR34322">
    <property type="entry name" value="TRANSPOSASE, Y1_TNP DOMAIN-CONTAINING"/>
    <property type="match status" value="1"/>
</dbReference>
<dbReference type="Proteomes" id="UP000177838">
    <property type="component" value="Unassembled WGS sequence"/>
</dbReference>
<dbReference type="GO" id="GO:0004803">
    <property type="term" value="F:transposase activity"/>
    <property type="evidence" value="ECO:0007669"/>
    <property type="project" value="InterPro"/>
</dbReference>
<gene>
    <name evidence="2" type="ORF">A2589_03385</name>
</gene>
<reference evidence="2 3" key="1">
    <citation type="journal article" date="2016" name="Nat. Commun.">
        <title>Thousands of microbial genomes shed light on interconnected biogeochemical processes in an aquifer system.</title>
        <authorList>
            <person name="Anantharaman K."/>
            <person name="Brown C.T."/>
            <person name="Hug L.A."/>
            <person name="Sharon I."/>
            <person name="Castelle C.J."/>
            <person name="Probst A.J."/>
            <person name="Thomas B.C."/>
            <person name="Singh A."/>
            <person name="Wilkins M.J."/>
            <person name="Karaoz U."/>
            <person name="Brodie E.L."/>
            <person name="Williams K.H."/>
            <person name="Hubbard S.S."/>
            <person name="Banfield J.F."/>
        </authorList>
    </citation>
    <scope>NUCLEOTIDE SEQUENCE [LARGE SCALE GENOMIC DNA]</scope>
</reference>
<dbReference type="Gene3D" id="3.30.70.1290">
    <property type="entry name" value="Transposase IS200-like"/>
    <property type="match status" value="1"/>
</dbReference>
<accession>A0A1G2QFD0</accession>
<protein>
    <recommendedName>
        <fullName evidence="1">Transposase IS200-like domain-containing protein</fullName>
    </recommendedName>
</protein>
<dbReference type="PANTHER" id="PTHR34322:SF2">
    <property type="entry name" value="TRANSPOSASE IS200-LIKE DOMAIN-CONTAINING PROTEIN"/>
    <property type="match status" value="1"/>
</dbReference>
<dbReference type="STRING" id="1802439.A2589_03385"/>